<organism evidence="2 3">
    <name type="scientific">Tolypocladium ophioglossoides (strain CBS 100239)</name>
    <name type="common">Snaketongue truffleclub</name>
    <name type="synonym">Elaphocordyceps ophioglossoides</name>
    <dbReference type="NCBI Taxonomy" id="1163406"/>
    <lineage>
        <taxon>Eukaryota</taxon>
        <taxon>Fungi</taxon>
        <taxon>Dikarya</taxon>
        <taxon>Ascomycota</taxon>
        <taxon>Pezizomycotina</taxon>
        <taxon>Sordariomycetes</taxon>
        <taxon>Hypocreomycetidae</taxon>
        <taxon>Hypocreales</taxon>
        <taxon>Ophiocordycipitaceae</taxon>
        <taxon>Tolypocladium</taxon>
    </lineage>
</organism>
<gene>
    <name evidence="2" type="ORF">TOPH_01984</name>
</gene>
<dbReference type="STRING" id="1163406.A0A0L0NIH5"/>
<dbReference type="PANTHER" id="PTHR36156">
    <property type="entry name" value="SLR2101 PROTEIN"/>
    <property type="match status" value="1"/>
</dbReference>
<proteinExistence type="predicted"/>
<name>A0A0L0NIH5_TOLOC</name>
<dbReference type="AlphaFoldDB" id="A0A0L0NIH5"/>
<dbReference type="Pfam" id="PF07883">
    <property type="entry name" value="Cupin_2"/>
    <property type="match status" value="1"/>
</dbReference>
<dbReference type="OrthoDB" id="5840532at2759"/>
<evidence type="ECO:0000313" key="2">
    <source>
        <dbReference type="EMBL" id="KND93901.1"/>
    </source>
</evidence>
<dbReference type="EMBL" id="LFRF01000003">
    <property type="protein sequence ID" value="KND93901.1"/>
    <property type="molecule type" value="Genomic_DNA"/>
</dbReference>
<sequence>MSSQSLEQLSNLRPLTRLVTGHDQHGKSELHESSTFQWSHHDDAKMTFSVAYSTSSSPPVLTNDADLEAHKAAMARGMGLVNPRGSVLRFVDIAPGHVCAMHRTRSLDYGIVLEGEVELVLDDGVSKMRRGDVAVQRATMHQWRNASENEWARMVFVLQDCQAGVEEDLGDGGWLPPSGN</sequence>
<feature type="domain" description="Cupin type-2" evidence="1">
    <location>
        <begin position="90"/>
        <end position="157"/>
    </location>
</feature>
<dbReference type="InterPro" id="IPR013096">
    <property type="entry name" value="Cupin_2"/>
</dbReference>
<keyword evidence="3" id="KW-1185">Reference proteome</keyword>
<evidence type="ECO:0000313" key="3">
    <source>
        <dbReference type="Proteomes" id="UP000036947"/>
    </source>
</evidence>
<comment type="caution">
    <text evidence="2">The sequence shown here is derived from an EMBL/GenBank/DDBJ whole genome shotgun (WGS) entry which is preliminary data.</text>
</comment>
<protein>
    <recommendedName>
        <fullName evidence="1">Cupin type-2 domain-containing protein</fullName>
    </recommendedName>
</protein>
<dbReference type="InterPro" id="IPR014710">
    <property type="entry name" value="RmlC-like_jellyroll"/>
</dbReference>
<dbReference type="Gene3D" id="2.60.120.10">
    <property type="entry name" value="Jelly Rolls"/>
    <property type="match status" value="1"/>
</dbReference>
<dbReference type="Proteomes" id="UP000036947">
    <property type="component" value="Unassembled WGS sequence"/>
</dbReference>
<dbReference type="PANTHER" id="PTHR36156:SF2">
    <property type="entry name" value="CUPIN TYPE-2 DOMAIN-CONTAINING PROTEIN"/>
    <property type="match status" value="1"/>
</dbReference>
<reference evidence="2 3" key="1">
    <citation type="journal article" date="2015" name="BMC Genomics">
        <title>The genome of the truffle-parasite Tolypocladium ophioglossoides and the evolution of antifungal peptaibiotics.</title>
        <authorList>
            <person name="Quandt C.A."/>
            <person name="Bushley K.E."/>
            <person name="Spatafora J.W."/>
        </authorList>
    </citation>
    <scope>NUCLEOTIDE SEQUENCE [LARGE SCALE GENOMIC DNA]</scope>
    <source>
        <strain evidence="2 3">CBS 100239</strain>
    </source>
</reference>
<dbReference type="InterPro" id="IPR011051">
    <property type="entry name" value="RmlC_Cupin_sf"/>
</dbReference>
<dbReference type="CDD" id="cd02231">
    <property type="entry name" value="cupin_BLL6423-like"/>
    <property type="match status" value="1"/>
</dbReference>
<dbReference type="InterPro" id="IPR047142">
    <property type="entry name" value="OryJ/VirC-like"/>
</dbReference>
<dbReference type="SUPFAM" id="SSF51182">
    <property type="entry name" value="RmlC-like cupins"/>
    <property type="match status" value="1"/>
</dbReference>
<evidence type="ECO:0000259" key="1">
    <source>
        <dbReference type="Pfam" id="PF07883"/>
    </source>
</evidence>
<accession>A0A0L0NIH5</accession>